<dbReference type="Proteomes" id="UP000886748">
    <property type="component" value="Unassembled WGS sequence"/>
</dbReference>
<dbReference type="AlphaFoldDB" id="A0A9D1N086"/>
<dbReference type="EMBL" id="DVOD01000046">
    <property type="protein sequence ID" value="HIU92714.1"/>
    <property type="molecule type" value="Genomic_DNA"/>
</dbReference>
<sequence length="58" mass="6817">MAGFEKFKNALKKAEEERHEELQQDIRKVRNVIEKVLSMAMENTANVARTRYSGLEMF</sequence>
<reference evidence="2" key="1">
    <citation type="submission" date="2020-10" db="EMBL/GenBank/DDBJ databases">
        <authorList>
            <person name="Gilroy R."/>
        </authorList>
    </citation>
    <scope>NUCLEOTIDE SEQUENCE</scope>
    <source>
        <strain evidence="2">CHK154-7741</strain>
    </source>
</reference>
<proteinExistence type="predicted"/>
<evidence type="ECO:0000256" key="1">
    <source>
        <dbReference type="SAM" id="Coils"/>
    </source>
</evidence>
<protein>
    <submittedName>
        <fullName evidence="2">Uncharacterized protein</fullName>
    </submittedName>
</protein>
<comment type="caution">
    <text evidence="2">The sequence shown here is derived from an EMBL/GenBank/DDBJ whole genome shotgun (WGS) entry which is preliminary data.</text>
</comment>
<evidence type="ECO:0000313" key="3">
    <source>
        <dbReference type="Proteomes" id="UP000886748"/>
    </source>
</evidence>
<reference evidence="2" key="2">
    <citation type="journal article" date="2021" name="PeerJ">
        <title>Extensive microbial diversity within the chicken gut microbiome revealed by metagenomics and culture.</title>
        <authorList>
            <person name="Gilroy R."/>
            <person name="Ravi A."/>
            <person name="Getino M."/>
            <person name="Pursley I."/>
            <person name="Horton D.L."/>
            <person name="Alikhan N.F."/>
            <person name="Baker D."/>
            <person name="Gharbi K."/>
            <person name="Hall N."/>
            <person name="Watson M."/>
            <person name="Adriaenssens E.M."/>
            <person name="Foster-Nyarko E."/>
            <person name="Jarju S."/>
            <person name="Secka A."/>
            <person name="Antonio M."/>
            <person name="Oren A."/>
            <person name="Chaudhuri R.R."/>
            <person name="La Ragione R."/>
            <person name="Hildebrand F."/>
            <person name="Pallen M.J."/>
        </authorList>
    </citation>
    <scope>NUCLEOTIDE SEQUENCE</scope>
    <source>
        <strain evidence="2">CHK154-7741</strain>
    </source>
</reference>
<organism evidence="2 3">
    <name type="scientific">Candidatus Limenecus avicola</name>
    <dbReference type="NCBI Taxonomy" id="2840847"/>
    <lineage>
        <taxon>Bacteria</taxon>
        <taxon>Bacillati</taxon>
        <taxon>Bacillota</taxon>
        <taxon>Clostridia</taxon>
        <taxon>Eubacteriales</taxon>
        <taxon>Clostridiaceae</taxon>
        <taxon>Clostridiaceae incertae sedis</taxon>
        <taxon>Candidatus Limenecus</taxon>
    </lineage>
</organism>
<evidence type="ECO:0000313" key="2">
    <source>
        <dbReference type="EMBL" id="HIU92714.1"/>
    </source>
</evidence>
<gene>
    <name evidence="2" type="ORF">IAD26_06215</name>
</gene>
<keyword evidence="1" id="KW-0175">Coiled coil</keyword>
<accession>A0A9D1N086</accession>
<feature type="coiled-coil region" evidence="1">
    <location>
        <begin position="4"/>
        <end position="39"/>
    </location>
</feature>
<name>A0A9D1N086_9CLOT</name>